<dbReference type="PIRSF" id="PIRSF000661">
    <property type="entry name" value="Ser/Thr_PK_RAD53"/>
    <property type="match status" value="1"/>
</dbReference>
<dbReference type="GO" id="GO:0004674">
    <property type="term" value="F:protein serine/threonine kinase activity"/>
    <property type="evidence" value="ECO:0007669"/>
    <property type="project" value="UniProtKB-KW"/>
</dbReference>
<dbReference type="InterPro" id="IPR008984">
    <property type="entry name" value="SMAD_FHA_dom_sf"/>
</dbReference>
<feature type="binding site" evidence="8">
    <location>
        <position position="255"/>
    </location>
    <ligand>
        <name>ATP</name>
        <dbReference type="ChEBI" id="CHEBI:30616"/>
    </ligand>
</feature>
<dbReference type="FunFam" id="3.30.200.20:FF:000315">
    <property type="entry name" value="Calcium-dependent protein kinase 3"/>
    <property type="match status" value="1"/>
</dbReference>
<comment type="similarity">
    <text evidence="1 7">Belongs to the protein kinase superfamily. CAMK Ser/Thr protein kinase family. CHEK2 subfamily.</text>
</comment>
<keyword evidence="2 7" id="KW-0723">Serine/threonine-protein kinase</keyword>
<evidence type="ECO:0000256" key="8">
    <source>
        <dbReference type="PROSITE-ProRule" id="PRU10141"/>
    </source>
</evidence>
<keyword evidence="7" id="KW-0131">Cell cycle</keyword>
<dbReference type="EC" id="2.7.12.1" evidence="7"/>
<gene>
    <name evidence="12" type="ORF">PMKS-003433</name>
</gene>
<evidence type="ECO:0000259" key="11">
    <source>
        <dbReference type="PROSITE" id="PS50011"/>
    </source>
</evidence>
<keyword evidence="6 7" id="KW-0067">ATP-binding</keyword>
<dbReference type="InterPro" id="IPR000253">
    <property type="entry name" value="FHA_dom"/>
</dbReference>
<evidence type="ECO:0000256" key="4">
    <source>
        <dbReference type="ARBA" id="ARBA00022741"/>
    </source>
</evidence>
<dbReference type="GO" id="GO:0030447">
    <property type="term" value="P:filamentous growth"/>
    <property type="evidence" value="ECO:0007669"/>
    <property type="project" value="UniProtKB-ARBA"/>
</dbReference>
<dbReference type="PROSITE" id="PS50006">
    <property type="entry name" value="FHA_DOMAIN"/>
    <property type="match status" value="2"/>
</dbReference>
<dbReference type="Gene3D" id="3.30.200.20">
    <property type="entry name" value="Phosphorylase Kinase, domain 1"/>
    <property type="match status" value="1"/>
</dbReference>
<reference evidence="12 13" key="1">
    <citation type="submission" date="2016-08" db="EMBL/GenBank/DDBJ databases">
        <title>Whole genome shotgun sequence of Pichia membranifaciens KS47-1.</title>
        <authorList>
            <person name="Konishi M."/>
            <person name="Ishida M."/>
            <person name="Arakawa T."/>
            <person name="Kato Y."/>
            <person name="Horiuchi J."/>
        </authorList>
    </citation>
    <scope>NUCLEOTIDE SEQUENCE [LARGE SCALE GENOMIC DNA]</scope>
    <source>
        <strain evidence="12 13">KS47-1</strain>
    </source>
</reference>
<sequence length="853" mass="96034">MNKIKPPNQSNNGMETKKLPDTTTQPTQPSSYNPLTDPLGHELVKQGVLCRLIGRTFDETFHIDVKSKDGNKIRVNTNNNSSINHNNSEMITSNKQEWIFGRNSHTCTYLLPVQSTRISNKHFKLWMNIDNDNNQSNVTGSSKQENNLMIQDLSTNGTWLNNSKLVQGRNYILTQGDEIAIGIGIEKDVARFVVHLPNVMLTKMMDENGSLKALSLEDKGVHKDFIIRDEIVGSGAFATVKKAIERSTGITFAAKIISKKKALGGMDGVSRELQILKKLDHPGIVRLKAFYEDDDNYYLVMEYVSGGDLMDFVACNGAIDESASREIARQIMEAILYVHSKGISHRDLKPDNVMIAQDDPVVVKITDFGLAKSQEQESRMKTFCGTLAYLAPEVISNKKKQSNNRKRYLGNGRITEDLYSNKVDMWSIGCLLFVIMTAHLPFSGSTQDILFKHITNGDYHDKLLRSMDISIEGCDFISRLLEVDVALRLNAAQALQHPWFNETIDFPSQVSLSQHLSQSQRNLVKQIPKQIEPDDTNNRKNNNTLGKFMKDFKIPQIPKDRNMHEDSMNFMGASTSQIENSHALSSLTERPDPDYKNSQDEASSKLKTSQHKGVSSPSSQPILPQSQSKPKSQSKPPPATFMSLSIIQPGSVKTKLSTIYIPQGIPAFYIGRLDNLNVQMNDERISKIHCMIVKRRHPTKDTSGPTTNSIANISFNRESKGYDENGIYSSPAMGLDDVWLLDFSTNTCYVNGMKIGKGKKIKLRDCDVLSLFIDKKHDSELKYLIRIVDTTGLYVEDVNSNLERKRVAVDESDKKLFETKLKEGLKQVEVNVMQRKRKPVESIAEHPNKRVNV</sequence>
<dbReference type="GO" id="GO:0009202">
    <property type="term" value="P:deoxyribonucleoside triphosphate biosynthetic process"/>
    <property type="evidence" value="ECO:0007669"/>
    <property type="project" value="InterPro"/>
</dbReference>
<keyword evidence="7" id="KW-0829">Tyrosine-protein kinase</keyword>
<dbReference type="Proteomes" id="UP000186136">
    <property type="component" value="Unassembled WGS sequence"/>
</dbReference>
<feature type="compositionally biased region" description="Basic and acidic residues" evidence="9">
    <location>
        <begin position="589"/>
        <end position="604"/>
    </location>
</feature>
<dbReference type="PROSITE" id="PS00108">
    <property type="entry name" value="PROTEIN_KINASE_ST"/>
    <property type="match status" value="1"/>
</dbReference>
<proteinExistence type="inferred from homology"/>
<dbReference type="PROSITE" id="PS50011">
    <property type="entry name" value="PROTEIN_KINASE_DOM"/>
    <property type="match status" value="1"/>
</dbReference>
<feature type="region of interest" description="Disordered" evidence="9">
    <location>
        <begin position="1"/>
        <end position="38"/>
    </location>
</feature>
<feature type="domain" description="FHA" evidence="10">
    <location>
        <begin position="668"/>
        <end position="755"/>
    </location>
</feature>
<dbReference type="SMART" id="SM00240">
    <property type="entry name" value="FHA"/>
    <property type="match status" value="2"/>
</dbReference>
<comment type="subcellular location">
    <subcellularLocation>
        <location evidence="7">Nucleus</location>
    </subcellularLocation>
</comment>
<feature type="domain" description="FHA" evidence="10">
    <location>
        <begin position="98"/>
        <end position="165"/>
    </location>
</feature>
<comment type="caution">
    <text evidence="12">The sequence shown here is derived from an EMBL/GenBank/DDBJ whole genome shotgun (WGS) entry which is preliminary data.</text>
</comment>
<name>A0A1Q2YK57_9ASCO</name>
<dbReference type="InterPro" id="IPR017441">
    <property type="entry name" value="Protein_kinase_ATP_BS"/>
</dbReference>
<dbReference type="GO" id="GO:0005524">
    <property type="term" value="F:ATP binding"/>
    <property type="evidence" value="ECO:0007669"/>
    <property type="project" value="UniProtKB-UniRule"/>
</dbReference>
<dbReference type="PROSITE" id="PS00107">
    <property type="entry name" value="PROTEIN_KINASE_ATP"/>
    <property type="match status" value="1"/>
</dbReference>
<evidence type="ECO:0000313" key="13">
    <source>
        <dbReference type="Proteomes" id="UP000186136"/>
    </source>
</evidence>
<feature type="compositionally biased region" description="Low complexity" evidence="9">
    <location>
        <begin position="615"/>
        <end position="634"/>
    </location>
</feature>
<keyword evidence="3 7" id="KW-0808">Transferase</keyword>
<evidence type="ECO:0000256" key="2">
    <source>
        <dbReference type="ARBA" id="ARBA00022527"/>
    </source>
</evidence>
<dbReference type="InterPro" id="IPR008271">
    <property type="entry name" value="Ser/Thr_kinase_AS"/>
</dbReference>
<dbReference type="GO" id="GO:0003688">
    <property type="term" value="F:DNA replication origin binding"/>
    <property type="evidence" value="ECO:0007669"/>
    <property type="project" value="InterPro"/>
</dbReference>
<dbReference type="AlphaFoldDB" id="A0A1Q2YK57"/>
<dbReference type="PANTHER" id="PTHR24347">
    <property type="entry name" value="SERINE/THREONINE-PROTEIN KINASE"/>
    <property type="match status" value="1"/>
</dbReference>
<evidence type="ECO:0000256" key="7">
    <source>
        <dbReference type="PIRNR" id="PIRNR000661"/>
    </source>
</evidence>
<evidence type="ECO:0000313" key="12">
    <source>
        <dbReference type="EMBL" id="GAV29927.1"/>
    </source>
</evidence>
<keyword evidence="4 7" id="KW-0547">Nucleotide-binding</keyword>
<keyword evidence="7" id="KW-0539">Nucleus</keyword>
<dbReference type="OrthoDB" id="10252171at2759"/>
<evidence type="ECO:0000256" key="6">
    <source>
        <dbReference type="ARBA" id="ARBA00022840"/>
    </source>
</evidence>
<comment type="catalytic activity">
    <reaction evidence="7">
        <text>L-threonyl-[protein] + ATP = O-phospho-L-threonyl-[protein] + ADP + H(+)</text>
        <dbReference type="Rhea" id="RHEA:46608"/>
        <dbReference type="Rhea" id="RHEA-COMP:11060"/>
        <dbReference type="Rhea" id="RHEA-COMP:11605"/>
        <dbReference type="ChEBI" id="CHEBI:15378"/>
        <dbReference type="ChEBI" id="CHEBI:30013"/>
        <dbReference type="ChEBI" id="CHEBI:30616"/>
        <dbReference type="ChEBI" id="CHEBI:61977"/>
        <dbReference type="ChEBI" id="CHEBI:456216"/>
        <dbReference type="EC" id="2.7.12.1"/>
    </reaction>
</comment>
<evidence type="ECO:0000256" key="1">
    <source>
        <dbReference type="ARBA" id="ARBA00005575"/>
    </source>
</evidence>
<dbReference type="FunFam" id="1.10.510.10:FF:000571">
    <property type="entry name" value="Maternal embryonic leucine zipper kinase"/>
    <property type="match status" value="1"/>
</dbReference>
<dbReference type="GO" id="GO:0004712">
    <property type="term" value="F:protein serine/threonine/tyrosine kinase activity"/>
    <property type="evidence" value="ECO:0007669"/>
    <property type="project" value="UniProtKB-EC"/>
</dbReference>
<dbReference type="Gene3D" id="1.10.510.10">
    <property type="entry name" value="Transferase(Phosphotransferase) domain 1"/>
    <property type="match status" value="1"/>
</dbReference>
<comment type="function">
    <text evidence="7">Controls S-phase checkpoint as well as G1 and G2 DNA damage checkpoints. Phosphorylates proteins on serine, threonine, and tyrosine. Prevents entry into anaphase and mitotic exit after DNA damage via regulation of the Polo kinase CDC5.</text>
</comment>
<dbReference type="InterPro" id="IPR016256">
    <property type="entry name" value="Ser/Thr_kinase_Rad53"/>
</dbReference>
<dbReference type="GO" id="GO:0006281">
    <property type="term" value="P:DNA repair"/>
    <property type="evidence" value="ECO:0007669"/>
    <property type="project" value="InterPro"/>
</dbReference>
<dbReference type="GO" id="GO:0005634">
    <property type="term" value="C:nucleus"/>
    <property type="evidence" value="ECO:0007669"/>
    <property type="project" value="UniProtKB-SubCell"/>
</dbReference>
<dbReference type="Gene3D" id="2.60.200.20">
    <property type="match status" value="2"/>
</dbReference>
<dbReference type="GO" id="GO:0000077">
    <property type="term" value="P:DNA damage checkpoint signaling"/>
    <property type="evidence" value="ECO:0007669"/>
    <property type="project" value="InterPro"/>
</dbReference>
<evidence type="ECO:0000256" key="3">
    <source>
        <dbReference type="ARBA" id="ARBA00022679"/>
    </source>
</evidence>
<dbReference type="InterPro" id="IPR000719">
    <property type="entry name" value="Prot_kinase_dom"/>
</dbReference>
<evidence type="ECO:0000259" key="10">
    <source>
        <dbReference type="PROSITE" id="PS50006"/>
    </source>
</evidence>
<keyword evidence="13" id="KW-1185">Reference proteome</keyword>
<dbReference type="GO" id="GO:0006270">
    <property type="term" value="P:DNA replication initiation"/>
    <property type="evidence" value="ECO:0007669"/>
    <property type="project" value="InterPro"/>
</dbReference>
<keyword evidence="7" id="KW-0227">DNA damage</keyword>
<keyword evidence="5 7" id="KW-0418">Kinase</keyword>
<feature type="region of interest" description="Disordered" evidence="9">
    <location>
        <begin position="577"/>
        <end position="642"/>
    </location>
</feature>
<dbReference type="GO" id="GO:0004713">
    <property type="term" value="F:protein tyrosine kinase activity"/>
    <property type="evidence" value="ECO:0007669"/>
    <property type="project" value="UniProtKB-KW"/>
</dbReference>
<dbReference type="SUPFAM" id="SSF56112">
    <property type="entry name" value="Protein kinase-like (PK-like)"/>
    <property type="match status" value="1"/>
</dbReference>
<accession>A0A1Q2YK57</accession>
<feature type="compositionally biased region" description="Low complexity" evidence="9">
    <location>
        <begin position="22"/>
        <end position="31"/>
    </location>
</feature>
<dbReference type="EMBL" id="BDGI01000147">
    <property type="protein sequence ID" value="GAV29927.1"/>
    <property type="molecule type" value="Genomic_DNA"/>
</dbReference>
<feature type="compositionally biased region" description="Polar residues" evidence="9">
    <location>
        <begin position="577"/>
        <end position="588"/>
    </location>
</feature>
<evidence type="ECO:0000256" key="5">
    <source>
        <dbReference type="ARBA" id="ARBA00022777"/>
    </source>
</evidence>
<feature type="domain" description="Protein kinase" evidence="11">
    <location>
        <begin position="226"/>
        <end position="500"/>
    </location>
</feature>
<feature type="region of interest" description="Disordered" evidence="9">
    <location>
        <begin position="527"/>
        <end position="554"/>
    </location>
</feature>
<dbReference type="SMART" id="SM00220">
    <property type="entry name" value="S_TKc"/>
    <property type="match status" value="1"/>
</dbReference>
<dbReference type="InterPro" id="IPR011009">
    <property type="entry name" value="Kinase-like_dom_sf"/>
</dbReference>
<protein>
    <recommendedName>
        <fullName evidence="7">Serine/threonine-protein kinase RAD53</fullName>
        <ecNumber evidence="7">2.7.12.1</ecNumber>
    </recommendedName>
</protein>
<dbReference type="Pfam" id="PF00069">
    <property type="entry name" value="Pkinase"/>
    <property type="match status" value="1"/>
</dbReference>
<dbReference type="Pfam" id="PF00498">
    <property type="entry name" value="FHA"/>
    <property type="match status" value="2"/>
</dbReference>
<organism evidence="12 13">
    <name type="scientific">Pichia membranifaciens</name>
    <dbReference type="NCBI Taxonomy" id="4926"/>
    <lineage>
        <taxon>Eukaryota</taxon>
        <taxon>Fungi</taxon>
        <taxon>Dikarya</taxon>
        <taxon>Ascomycota</taxon>
        <taxon>Saccharomycotina</taxon>
        <taxon>Pichiomycetes</taxon>
        <taxon>Pichiales</taxon>
        <taxon>Pichiaceae</taxon>
        <taxon>Pichia</taxon>
    </lineage>
</organism>
<dbReference type="SUPFAM" id="SSF49879">
    <property type="entry name" value="SMAD/FHA domain"/>
    <property type="match status" value="2"/>
</dbReference>
<evidence type="ECO:0000256" key="9">
    <source>
        <dbReference type="SAM" id="MobiDB-lite"/>
    </source>
</evidence>